<dbReference type="SMART" id="SM00861">
    <property type="entry name" value="Transket_pyr"/>
    <property type="match status" value="1"/>
</dbReference>
<organism evidence="2 3">
    <name type="scientific">Anaeroselena agilis</name>
    <dbReference type="NCBI Taxonomy" id="3063788"/>
    <lineage>
        <taxon>Bacteria</taxon>
        <taxon>Bacillati</taxon>
        <taxon>Bacillota</taxon>
        <taxon>Negativicutes</taxon>
        <taxon>Acetonemataceae</taxon>
        <taxon>Anaeroselena</taxon>
    </lineage>
</organism>
<feature type="domain" description="Transketolase-like pyrimidine-binding" evidence="1">
    <location>
        <begin position="5"/>
        <end position="171"/>
    </location>
</feature>
<keyword evidence="3" id="KW-1185">Reference proteome</keyword>
<dbReference type="InterPro" id="IPR033248">
    <property type="entry name" value="Transketolase_C"/>
</dbReference>
<dbReference type="Proteomes" id="UP001254848">
    <property type="component" value="Unassembled WGS sequence"/>
</dbReference>
<dbReference type="InterPro" id="IPR029061">
    <property type="entry name" value="THDP-binding"/>
</dbReference>
<sequence length="315" mass="33839">MSKYKGTREAFTQALLEMAESDDRLLLVSPDSLKAMRATPFADRFPERYIEVGIAEQNAVAVAAGLASSGLVPFVATYAGFITMRACEQLRTFVAYPQLNVKFIGINGGIFGGEREGVTHQFFEDLGIVRSIPGITVVAPADEHQVFQAVKAIATIDGPVYLRAGSGREHVVYKEDAPFELGKVRVLKEYGSDAALFASGFVLNRAVEAAEILSSRGIKVTLADVHTLKPIDSETVTGILEKCGAAVTVEDHNIIGGLADAIAMVSTENCPVPVERVGLRDIFPGSGPAEEVLDYYGMSVNDIVNAVVKVMKKKK</sequence>
<protein>
    <submittedName>
        <fullName evidence="2">Transketolase C-terminal domain-containing protein</fullName>
    </submittedName>
</protein>
<dbReference type="CDD" id="cd07033">
    <property type="entry name" value="TPP_PYR_DXS_TK_like"/>
    <property type="match status" value="1"/>
</dbReference>
<dbReference type="Pfam" id="PF02779">
    <property type="entry name" value="Transket_pyr"/>
    <property type="match status" value="1"/>
</dbReference>
<dbReference type="RefSeq" id="WP_413778525.1">
    <property type="nucleotide sequence ID" value="NZ_JAUOZS010000001.1"/>
</dbReference>
<dbReference type="PANTHER" id="PTHR43825">
    <property type="entry name" value="PYRUVATE DEHYDROGENASE E1 COMPONENT"/>
    <property type="match status" value="1"/>
</dbReference>
<dbReference type="InterPro" id="IPR005475">
    <property type="entry name" value="Transketolase-like_Pyr-bd"/>
</dbReference>
<dbReference type="InterPro" id="IPR009014">
    <property type="entry name" value="Transketo_C/PFOR_II"/>
</dbReference>
<dbReference type="Pfam" id="PF02780">
    <property type="entry name" value="Transketolase_C"/>
    <property type="match status" value="1"/>
</dbReference>
<dbReference type="Gene3D" id="3.40.50.920">
    <property type="match status" value="1"/>
</dbReference>
<comment type="caution">
    <text evidence="2">The sequence shown here is derived from an EMBL/GenBank/DDBJ whole genome shotgun (WGS) entry which is preliminary data.</text>
</comment>
<dbReference type="SUPFAM" id="SSF52922">
    <property type="entry name" value="TK C-terminal domain-like"/>
    <property type="match status" value="1"/>
</dbReference>
<accession>A0ABU3NT28</accession>
<dbReference type="EMBL" id="JAUOZS010000001">
    <property type="protein sequence ID" value="MDT8899962.1"/>
    <property type="molecule type" value="Genomic_DNA"/>
</dbReference>
<evidence type="ECO:0000313" key="3">
    <source>
        <dbReference type="Proteomes" id="UP001254848"/>
    </source>
</evidence>
<gene>
    <name evidence="2" type="ORF">Q4T40_01775</name>
</gene>
<evidence type="ECO:0000259" key="1">
    <source>
        <dbReference type="SMART" id="SM00861"/>
    </source>
</evidence>
<proteinExistence type="predicted"/>
<name>A0ABU3NT28_9FIRM</name>
<evidence type="ECO:0000313" key="2">
    <source>
        <dbReference type="EMBL" id="MDT8899962.1"/>
    </source>
</evidence>
<dbReference type="SUPFAM" id="SSF52518">
    <property type="entry name" value="Thiamin diphosphate-binding fold (THDP-binding)"/>
    <property type="match status" value="1"/>
</dbReference>
<dbReference type="PANTHER" id="PTHR43825:SF1">
    <property type="entry name" value="TRANSKETOLASE-LIKE PYRIMIDINE-BINDING DOMAIN-CONTAINING PROTEIN"/>
    <property type="match status" value="1"/>
</dbReference>
<reference evidence="2 3" key="1">
    <citation type="submission" date="2023-07" db="EMBL/GenBank/DDBJ databases">
        <title>The novel representative of Negativicutes class, Anaeroselena agilis gen. nov. sp. nov.</title>
        <authorList>
            <person name="Prokofeva M.I."/>
            <person name="Elcheninov A.G."/>
            <person name="Klyukina A."/>
            <person name="Kublanov I.V."/>
            <person name="Frolov E.N."/>
            <person name="Podosokorskaya O.A."/>
        </authorList>
    </citation>
    <scope>NUCLEOTIDE SEQUENCE [LARGE SCALE GENOMIC DNA]</scope>
    <source>
        <strain evidence="2 3">4137-cl</strain>
    </source>
</reference>
<dbReference type="InterPro" id="IPR051157">
    <property type="entry name" value="PDH/Transketolase"/>
</dbReference>
<dbReference type="Gene3D" id="3.40.50.970">
    <property type="match status" value="1"/>
</dbReference>